<keyword evidence="4" id="KW-1185">Reference proteome</keyword>
<evidence type="ECO:0000313" key="2">
    <source>
        <dbReference type="EMBL" id="PWK23477.1"/>
    </source>
</evidence>
<evidence type="ECO:0000313" key="4">
    <source>
        <dbReference type="Proteomes" id="UP000651837"/>
    </source>
</evidence>
<dbReference type="Proteomes" id="UP000245667">
    <property type="component" value="Unassembled WGS sequence"/>
</dbReference>
<dbReference type="InterPro" id="IPR015943">
    <property type="entry name" value="WD40/YVTN_repeat-like_dom_sf"/>
</dbReference>
<gene>
    <name evidence="1" type="ORF">HZY62_11820</name>
    <name evidence="2" type="ORF">LX92_02042</name>
</gene>
<dbReference type="OrthoDB" id="1412258at2"/>
<dbReference type="RefSeq" id="WP_109650198.1">
    <property type="nucleotide sequence ID" value="NZ_JACWLN010000004.1"/>
</dbReference>
<comment type="caution">
    <text evidence="2">The sequence shown here is derived from an EMBL/GenBank/DDBJ whole genome shotgun (WGS) entry which is preliminary data.</text>
</comment>
<accession>A0A316DYK3</accession>
<dbReference type="SUPFAM" id="SSF69322">
    <property type="entry name" value="Tricorn protease domain 2"/>
    <property type="match status" value="1"/>
</dbReference>
<dbReference type="PROSITE" id="PS51257">
    <property type="entry name" value="PROKAR_LIPOPROTEIN"/>
    <property type="match status" value="1"/>
</dbReference>
<evidence type="ECO:0000313" key="3">
    <source>
        <dbReference type="Proteomes" id="UP000245667"/>
    </source>
</evidence>
<name>A0A316DYK3_9FLAO</name>
<dbReference type="EMBL" id="JACWLN010000004">
    <property type="protein sequence ID" value="MBD1261281.1"/>
    <property type="molecule type" value="Genomic_DNA"/>
</dbReference>
<dbReference type="AlphaFoldDB" id="A0A316DYK3"/>
<evidence type="ECO:0000313" key="1">
    <source>
        <dbReference type="EMBL" id="MBD1261281.1"/>
    </source>
</evidence>
<reference evidence="2 3" key="1">
    <citation type="submission" date="2018-05" db="EMBL/GenBank/DDBJ databases">
        <title>Genomic Encyclopedia of Archaeal and Bacterial Type Strains, Phase II (KMG-II): from individual species to whole genera.</title>
        <authorList>
            <person name="Goeker M."/>
        </authorList>
    </citation>
    <scope>NUCLEOTIDE SEQUENCE [LARGE SCALE GENOMIC DNA]</scope>
    <source>
        <strain evidence="2 3">DSM 23514</strain>
    </source>
</reference>
<dbReference type="EMBL" id="QGGQ01000004">
    <property type="protein sequence ID" value="PWK23477.1"/>
    <property type="molecule type" value="Genomic_DNA"/>
</dbReference>
<protein>
    <submittedName>
        <fullName evidence="2">Uncharacterized protein</fullName>
    </submittedName>
</protein>
<proteinExistence type="predicted"/>
<reference evidence="1 4" key="2">
    <citation type="submission" date="2020-07" db="EMBL/GenBank/DDBJ databases">
        <title>The draft genome sequence of Maribacter polysiphoniae KCTC 22021.</title>
        <authorList>
            <person name="Mu L."/>
        </authorList>
    </citation>
    <scope>NUCLEOTIDE SEQUENCE [LARGE SCALE GENOMIC DNA]</scope>
    <source>
        <strain evidence="1 4">KCTC 22021</strain>
    </source>
</reference>
<dbReference type="Gene3D" id="2.130.10.10">
    <property type="entry name" value="YVTN repeat-like/Quinoprotein amine dehydrogenase"/>
    <property type="match status" value="1"/>
</dbReference>
<organism evidence="2 3">
    <name type="scientific">Maribacter polysiphoniae</name>
    <dbReference type="NCBI Taxonomy" id="429344"/>
    <lineage>
        <taxon>Bacteria</taxon>
        <taxon>Pseudomonadati</taxon>
        <taxon>Bacteroidota</taxon>
        <taxon>Flavobacteriia</taxon>
        <taxon>Flavobacteriales</taxon>
        <taxon>Flavobacteriaceae</taxon>
        <taxon>Maribacter</taxon>
    </lineage>
</organism>
<sequence>MKTYSIIYALLAFVVIGCSTSDDSTLPEEKEEEQIVYEADYVLLQQSNGQLSVQMLEADESELDVSSAESTFANVPLPDITFQNGSMFAFYTKVSDCDGQVTIHDFDEDISTTVDVFGDLLACDLTVTSIALDGDILYVAYCKEETSKINKYYVRTLDLASEANNREDIELDKKPSQMVVTNGRLFVLTLDWDITDEYELSVIDTTTLTVVHGIGLGYNVKRIFEDNQKNIIISYQELHTVLNSSTLAVKYVNYEEATAPKFSGSKMYCFDAAGRLFYIRPDDSETSGVPAIYDFANNKALLYYYGNFLTETQLTFEFKIGQTTMVSYDDGNNVMLVGYQKSDNGLKGGLLRIQLEPEPKFLDNLDLDGVPYQIYYKDE</sequence>
<dbReference type="Proteomes" id="UP000651837">
    <property type="component" value="Unassembled WGS sequence"/>
</dbReference>